<proteinExistence type="predicted"/>
<keyword evidence="2" id="KW-1185">Reference proteome</keyword>
<reference evidence="1" key="1">
    <citation type="submission" date="2020-12" db="EMBL/GenBank/DDBJ databases">
        <authorList>
            <consortium name="Molecular Ecology Group"/>
        </authorList>
    </citation>
    <scope>NUCLEOTIDE SEQUENCE</scope>
    <source>
        <strain evidence="1">TBG_1078</strain>
    </source>
</reference>
<evidence type="ECO:0000313" key="1">
    <source>
        <dbReference type="EMBL" id="CAD7681346.1"/>
    </source>
</evidence>
<name>A0A811YY12_NYCPR</name>
<dbReference type="Proteomes" id="UP000645828">
    <property type="component" value="Unassembled WGS sequence"/>
</dbReference>
<accession>A0A811YY12</accession>
<dbReference type="AlphaFoldDB" id="A0A811YY12"/>
<comment type="caution">
    <text evidence="1">The sequence shown here is derived from an EMBL/GenBank/DDBJ whole genome shotgun (WGS) entry which is preliminary data.</text>
</comment>
<evidence type="ECO:0000313" key="2">
    <source>
        <dbReference type="Proteomes" id="UP000645828"/>
    </source>
</evidence>
<organism evidence="1 2">
    <name type="scientific">Nyctereutes procyonoides</name>
    <name type="common">Raccoon dog</name>
    <name type="synonym">Canis procyonoides</name>
    <dbReference type="NCBI Taxonomy" id="34880"/>
    <lineage>
        <taxon>Eukaryota</taxon>
        <taxon>Metazoa</taxon>
        <taxon>Chordata</taxon>
        <taxon>Craniata</taxon>
        <taxon>Vertebrata</taxon>
        <taxon>Euteleostomi</taxon>
        <taxon>Mammalia</taxon>
        <taxon>Eutheria</taxon>
        <taxon>Laurasiatheria</taxon>
        <taxon>Carnivora</taxon>
        <taxon>Caniformia</taxon>
        <taxon>Canidae</taxon>
        <taxon>Nyctereutes</taxon>
    </lineage>
</organism>
<protein>
    <submittedName>
        <fullName evidence="1">(raccoon dog) hypothetical protein</fullName>
    </submittedName>
</protein>
<sequence length="61" mass="6938">MLYLALLHVRTQDACWLWVRNMPPLLPGFAAGCHKERGKWTAVSHCEDYKKQRATQLIAGG</sequence>
<gene>
    <name evidence="1" type="ORF">NYPRO_LOCUS14138</name>
</gene>
<dbReference type="EMBL" id="CAJHUB010000751">
    <property type="protein sequence ID" value="CAD7681346.1"/>
    <property type="molecule type" value="Genomic_DNA"/>
</dbReference>